<gene>
    <name evidence="2" type="ORF">Ccrd_009426</name>
</gene>
<evidence type="ECO:0000313" key="3">
    <source>
        <dbReference type="Proteomes" id="UP000243975"/>
    </source>
</evidence>
<proteinExistence type="predicted"/>
<organism evidence="2 3">
    <name type="scientific">Cynara cardunculus var. scolymus</name>
    <name type="common">Globe artichoke</name>
    <name type="synonym">Cynara scolymus</name>
    <dbReference type="NCBI Taxonomy" id="59895"/>
    <lineage>
        <taxon>Eukaryota</taxon>
        <taxon>Viridiplantae</taxon>
        <taxon>Streptophyta</taxon>
        <taxon>Embryophyta</taxon>
        <taxon>Tracheophyta</taxon>
        <taxon>Spermatophyta</taxon>
        <taxon>Magnoliopsida</taxon>
        <taxon>eudicotyledons</taxon>
        <taxon>Gunneridae</taxon>
        <taxon>Pentapetalae</taxon>
        <taxon>asterids</taxon>
        <taxon>campanulids</taxon>
        <taxon>Asterales</taxon>
        <taxon>Asteraceae</taxon>
        <taxon>Carduoideae</taxon>
        <taxon>Cardueae</taxon>
        <taxon>Carduinae</taxon>
        <taxon>Cynara</taxon>
    </lineage>
</organism>
<keyword evidence="1" id="KW-0812">Transmembrane</keyword>
<reference evidence="2 3" key="1">
    <citation type="journal article" date="2016" name="Sci. Rep.">
        <title>The genome sequence of the outbreeding globe artichoke constructed de novo incorporating a phase-aware low-pass sequencing strategy of F1 progeny.</title>
        <authorList>
            <person name="Scaglione D."/>
            <person name="Reyes-Chin-Wo S."/>
            <person name="Acquadro A."/>
            <person name="Froenicke L."/>
            <person name="Portis E."/>
            <person name="Beitel C."/>
            <person name="Tirone M."/>
            <person name="Mauro R."/>
            <person name="Lo Monaco A."/>
            <person name="Mauromicale G."/>
            <person name="Faccioli P."/>
            <person name="Cattivelli L."/>
            <person name="Rieseberg L."/>
            <person name="Michelmore R."/>
            <person name="Lanteri S."/>
        </authorList>
    </citation>
    <scope>NUCLEOTIDE SEQUENCE [LARGE SCALE GENOMIC DNA]</scope>
    <source>
        <strain evidence="2">2C</strain>
    </source>
</reference>
<evidence type="ECO:0000256" key="1">
    <source>
        <dbReference type="SAM" id="Phobius"/>
    </source>
</evidence>
<keyword evidence="3" id="KW-1185">Reference proteome</keyword>
<accession>A0A118K7F6</accession>
<protein>
    <submittedName>
        <fullName evidence="2">Uncharacterized protein</fullName>
    </submittedName>
</protein>
<keyword evidence="1" id="KW-0472">Membrane</keyword>
<dbReference type="Proteomes" id="UP000243975">
    <property type="component" value="Unassembled WGS sequence"/>
</dbReference>
<dbReference type="AlphaFoldDB" id="A0A118K7F6"/>
<sequence length="124" mass="14214">MKMEVHLQDEPEGKVHASLALFFQSTAFFLISFPLSLLINSITNFSTSSLFTSFSISMATPHLRQLNQQFVNWSEKNGQQIIGTPLEILSIVEFHPQCNLFLRAPPNQHPSTTSFFQELWWKLS</sequence>
<feature type="transmembrane region" description="Helical" evidence="1">
    <location>
        <begin position="20"/>
        <end position="39"/>
    </location>
</feature>
<dbReference type="Gramene" id="KVI12153">
    <property type="protein sequence ID" value="KVI12153"/>
    <property type="gene ID" value="Ccrd_009426"/>
</dbReference>
<name>A0A118K7F6_CYNCS</name>
<comment type="caution">
    <text evidence="2">The sequence shown here is derived from an EMBL/GenBank/DDBJ whole genome shotgun (WGS) entry which is preliminary data.</text>
</comment>
<keyword evidence="1" id="KW-1133">Transmembrane helix</keyword>
<evidence type="ECO:0000313" key="2">
    <source>
        <dbReference type="EMBL" id="KVI12153.1"/>
    </source>
</evidence>
<dbReference type="EMBL" id="LEKV01000011">
    <property type="protein sequence ID" value="KVI12153.1"/>
    <property type="molecule type" value="Genomic_DNA"/>
</dbReference>